<protein>
    <submittedName>
        <fullName evidence="1">Uncharacterized protein</fullName>
    </submittedName>
</protein>
<comment type="caution">
    <text evidence="1">The sequence shown here is derived from an EMBL/GenBank/DDBJ whole genome shotgun (WGS) entry which is preliminary data.</text>
</comment>
<evidence type="ECO:0000313" key="2">
    <source>
        <dbReference type="Proteomes" id="UP000764110"/>
    </source>
</evidence>
<keyword evidence="2" id="KW-1185">Reference proteome</keyword>
<proteinExistence type="predicted"/>
<dbReference type="EMBL" id="JACEFI010000004">
    <property type="protein sequence ID" value="KAH0598836.1"/>
    <property type="molecule type" value="Genomic_DNA"/>
</dbReference>
<name>A0A9P8MEN1_9HYPO</name>
<gene>
    <name evidence="1" type="ORF">MHUMG1_02948</name>
</gene>
<dbReference type="AlphaFoldDB" id="A0A9P8MEN1"/>
<accession>A0A9P8MEN1</accession>
<reference evidence="1 2" key="1">
    <citation type="submission" date="2020-07" db="EMBL/GenBank/DDBJ databases">
        <title>Metarhizium humberi genome.</title>
        <authorList>
            <person name="Lysoe E."/>
        </authorList>
    </citation>
    <scope>NUCLEOTIDE SEQUENCE [LARGE SCALE GENOMIC DNA]</scope>
    <source>
        <strain evidence="1 2">ESALQ1638</strain>
    </source>
</reference>
<dbReference type="Proteomes" id="UP000764110">
    <property type="component" value="Unassembled WGS sequence"/>
</dbReference>
<organism evidence="1 2">
    <name type="scientific">Metarhizium humberi</name>
    <dbReference type="NCBI Taxonomy" id="2596975"/>
    <lineage>
        <taxon>Eukaryota</taxon>
        <taxon>Fungi</taxon>
        <taxon>Dikarya</taxon>
        <taxon>Ascomycota</taxon>
        <taxon>Pezizomycotina</taxon>
        <taxon>Sordariomycetes</taxon>
        <taxon>Hypocreomycetidae</taxon>
        <taxon>Hypocreales</taxon>
        <taxon>Clavicipitaceae</taxon>
        <taxon>Metarhizium</taxon>
    </lineage>
</organism>
<evidence type="ECO:0000313" key="1">
    <source>
        <dbReference type="EMBL" id="KAH0598836.1"/>
    </source>
</evidence>
<sequence length="75" mass="7981">MQVKQAEPTVGLAGIDRFLLTKKGAMEPLSIAGLGVFLKASFLAPPEWLMKISGKFPSTAGGWGEIFGAQRSDDD</sequence>